<dbReference type="InterPro" id="IPR036719">
    <property type="entry name" value="Neuro-gated_channel_TM_sf"/>
</dbReference>
<keyword evidence="9 20" id="KW-0472">Membrane</keyword>
<feature type="transmembrane region" description="Helical" evidence="20">
    <location>
        <begin position="316"/>
        <end position="337"/>
    </location>
</feature>
<dbReference type="CDD" id="cd19049">
    <property type="entry name" value="LGIC_TM_anion"/>
    <property type="match status" value="1"/>
</dbReference>
<evidence type="ECO:0000256" key="18">
    <source>
        <dbReference type="ARBA" id="ARBA00034104"/>
    </source>
</evidence>
<keyword evidence="7" id="KW-0770">Synapse</keyword>
<keyword evidence="5 20" id="KW-0732">Signal</keyword>
<evidence type="ECO:0000256" key="15">
    <source>
        <dbReference type="ARBA" id="ARBA00023257"/>
    </source>
</evidence>
<dbReference type="Gene3D" id="2.70.170.10">
    <property type="entry name" value="Neurotransmitter-gated ion-channel ligand-binding domain"/>
    <property type="match status" value="1"/>
</dbReference>
<dbReference type="InterPro" id="IPR006202">
    <property type="entry name" value="Neur_chan_lig-bd"/>
</dbReference>
<dbReference type="PANTHER" id="PTHR18945">
    <property type="entry name" value="NEUROTRANSMITTER GATED ION CHANNEL"/>
    <property type="match status" value="1"/>
</dbReference>
<dbReference type="Pfam" id="PF02932">
    <property type="entry name" value="Neur_chan_memb"/>
    <property type="match status" value="1"/>
</dbReference>
<evidence type="ECO:0000256" key="9">
    <source>
        <dbReference type="ARBA" id="ARBA00023136"/>
    </source>
</evidence>
<keyword evidence="16" id="KW-1071">Ligand-gated ion channel</keyword>
<keyword evidence="3" id="KW-1003">Cell membrane</keyword>
<evidence type="ECO:0000256" key="2">
    <source>
        <dbReference type="ARBA" id="ARBA00022448"/>
    </source>
</evidence>
<feature type="domain" description="Neurotransmitter-gated ion-channel transmembrane" evidence="23">
    <location>
        <begin position="257"/>
        <end position="407"/>
    </location>
</feature>
<organism evidence="24 25">
    <name type="scientific">Owenia fusiformis</name>
    <name type="common">Polychaete worm</name>
    <dbReference type="NCBI Taxonomy" id="6347"/>
    <lineage>
        <taxon>Eukaryota</taxon>
        <taxon>Metazoa</taxon>
        <taxon>Spiralia</taxon>
        <taxon>Lophotrochozoa</taxon>
        <taxon>Annelida</taxon>
        <taxon>Polychaeta</taxon>
        <taxon>Sedentaria</taxon>
        <taxon>Canalipalpata</taxon>
        <taxon>Sabellida</taxon>
        <taxon>Oweniida</taxon>
        <taxon>Oweniidae</taxon>
        <taxon>Owenia</taxon>
    </lineage>
</organism>
<name>A0A8J1TH06_OWEFU</name>
<dbReference type="SUPFAM" id="SSF90112">
    <property type="entry name" value="Neurotransmitter-gated ion-channel transmembrane pore"/>
    <property type="match status" value="1"/>
</dbReference>
<dbReference type="GO" id="GO:0005230">
    <property type="term" value="F:extracellular ligand-gated monoatomic ion channel activity"/>
    <property type="evidence" value="ECO:0007669"/>
    <property type="project" value="InterPro"/>
</dbReference>
<accession>A0A8J1TH06</accession>
<keyword evidence="15" id="KW-0628">Postsynaptic cell membrane</keyword>
<dbReference type="GO" id="GO:0004890">
    <property type="term" value="F:GABA-A receptor activity"/>
    <property type="evidence" value="ECO:0007669"/>
    <property type="project" value="InterPro"/>
</dbReference>
<keyword evidence="25" id="KW-1185">Reference proteome</keyword>
<evidence type="ECO:0000256" key="17">
    <source>
        <dbReference type="ARBA" id="ARBA00023303"/>
    </source>
</evidence>
<dbReference type="GO" id="GO:0034707">
    <property type="term" value="C:chloride channel complex"/>
    <property type="evidence" value="ECO:0007669"/>
    <property type="project" value="UniProtKB-KW"/>
</dbReference>
<dbReference type="GO" id="GO:0045211">
    <property type="term" value="C:postsynaptic membrane"/>
    <property type="evidence" value="ECO:0007669"/>
    <property type="project" value="UniProtKB-SubCell"/>
</dbReference>
<evidence type="ECO:0000256" key="12">
    <source>
        <dbReference type="ARBA" id="ARBA00023173"/>
    </source>
</evidence>
<comment type="subcellular location">
    <subcellularLocation>
        <location evidence="18">Postsynaptic cell membrane</location>
        <topology evidence="18">Multi-pass membrane protein</topology>
    </subcellularLocation>
</comment>
<evidence type="ECO:0000256" key="4">
    <source>
        <dbReference type="ARBA" id="ARBA00022692"/>
    </source>
</evidence>
<keyword evidence="10" id="KW-1015">Disulfide bond</keyword>
<keyword evidence="17 20" id="KW-0407">Ion channel</keyword>
<dbReference type="FunFam" id="2.70.170.10:FF:000021">
    <property type="entry name" value="Gamma-aminobutyric acid receptor isoform 3b"/>
    <property type="match status" value="1"/>
</dbReference>
<evidence type="ECO:0000259" key="22">
    <source>
        <dbReference type="Pfam" id="PF02931"/>
    </source>
</evidence>
<dbReference type="Pfam" id="PF02931">
    <property type="entry name" value="Neur_chan_LBD"/>
    <property type="match status" value="1"/>
</dbReference>
<evidence type="ECO:0000256" key="10">
    <source>
        <dbReference type="ARBA" id="ARBA00023157"/>
    </source>
</evidence>
<dbReference type="InterPro" id="IPR006028">
    <property type="entry name" value="GABAA/Glycine_rcpt"/>
</dbReference>
<feature type="compositionally biased region" description="Basic and acidic residues" evidence="21">
    <location>
        <begin position="394"/>
        <end position="403"/>
    </location>
</feature>
<feature type="transmembrane region" description="Helical" evidence="20">
    <location>
        <begin position="250"/>
        <end position="274"/>
    </location>
</feature>
<proteinExistence type="inferred from homology"/>
<dbReference type="PRINTS" id="PR01079">
    <property type="entry name" value="GABAARALPHA"/>
</dbReference>
<dbReference type="InterPro" id="IPR038050">
    <property type="entry name" value="Neuro_actylchol_rec"/>
</dbReference>
<evidence type="ECO:0000313" key="25">
    <source>
        <dbReference type="Proteomes" id="UP000749559"/>
    </source>
</evidence>
<comment type="similarity">
    <text evidence="1">Belongs to the ligand-gated ion channel (TC 1.A.9) family. Gamma-aminobutyric acid receptor (TC 1.A.9.5) subfamily.</text>
</comment>
<evidence type="ECO:0000256" key="6">
    <source>
        <dbReference type="ARBA" id="ARBA00022989"/>
    </source>
</evidence>
<keyword evidence="2 20" id="KW-0813">Transport</keyword>
<evidence type="ECO:0000256" key="13">
    <source>
        <dbReference type="ARBA" id="ARBA00023180"/>
    </source>
</evidence>
<evidence type="ECO:0000256" key="7">
    <source>
        <dbReference type="ARBA" id="ARBA00023018"/>
    </source>
</evidence>
<dbReference type="FunFam" id="1.20.58.390:FF:000067">
    <property type="entry name" value="Glycine receptor subunit alpha-2"/>
    <property type="match status" value="1"/>
</dbReference>
<evidence type="ECO:0000256" key="14">
    <source>
        <dbReference type="ARBA" id="ARBA00023214"/>
    </source>
</evidence>
<feature type="transmembrane region" description="Helical" evidence="20">
    <location>
        <begin position="283"/>
        <end position="304"/>
    </location>
</feature>
<comment type="caution">
    <text evidence="24">The sequence shown here is derived from an EMBL/GenBank/DDBJ whole genome shotgun (WGS) entry which is preliminary data.</text>
</comment>
<dbReference type="EMBL" id="CAIIXF020000002">
    <property type="protein sequence ID" value="CAH1777618.1"/>
    <property type="molecule type" value="Genomic_DNA"/>
</dbReference>
<feature type="signal peptide" evidence="20">
    <location>
        <begin position="1"/>
        <end position="24"/>
    </location>
</feature>
<keyword evidence="13" id="KW-0325">Glycoprotein</keyword>
<dbReference type="InterPro" id="IPR006029">
    <property type="entry name" value="Neurotrans-gated_channel_TM"/>
</dbReference>
<evidence type="ECO:0000313" key="24">
    <source>
        <dbReference type="EMBL" id="CAH1777618.1"/>
    </source>
</evidence>
<evidence type="ECO:0000256" key="19">
    <source>
        <dbReference type="ARBA" id="ARBA00071250"/>
    </source>
</evidence>
<evidence type="ECO:0000256" key="21">
    <source>
        <dbReference type="SAM" id="MobiDB-lite"/>
    </source>
</evidence>
<dbReference type="Gene3D" id="1.20.58.390">
    <property type="entry name" value="Neurotransmitter-gated ion-channel transmembrane domain"/>
    <property type="match status" value="1"/>
</dbReference>
<feature type="transmembrane region" description="Helical" evidence="20">
    <location>
        <begin position="434"/>
        <end position="453"/>
    </location>
</feature>
<feature type="chain" id="PRO_5042621053" description="Gamma-aminobutyric acid receptor subunit beta" evidence="20">
    <location>
        <begin position="25"/>
        <end position="473"/>
    </location>
</feature>
<evidence type="ECO:0000256" key="5">
    <source>
        <dbReference type="ARBA" id="ARBA00022729"/>
    </source>
</evidence>
<dbReference type="GO" id="GO:0005254">
    <property type="term" value="F:chloride channel activity"/>
    <property type="evidence" value="ECO:0007669"/>
    <property type="project" value="UniProtKB-KW"/>
</dbReference>
<protein>
    <recommendedName>
        <fullName evidence="19">Gamma-aminobutyric acid receptor subunit beta</fullName>
    </recommendedName>
</protein>
<feature type="domain" description="Neurotransmitter-gated ion-channel ligand-binding" evidence="22">
    <location>
        <begin position="43"/>
        <end position="233"/>
    </location>
</feature>
<dbReference type="NCBIfam" id="TIGR00860">
    <property type="entry name" value="LIC"/>
    <property type="match status" value="1"/>
</dbReference>
<dbReference type="PRINTS" id="PR00252">
    <property type="entry name" value="NRIONCHANNEL"/>
</dbReference>
<evidence type="ECO:0000256" key="1">
    <source>
        <dbReference type="ARBA" id="ARBA00010180"/>
    </source>
</evidence>
<dbReference type="AlphaFoldDB" id="A0A8J1TH06"/>
<evidence type="ECO:0000256" key="20">
    <source>
        <dbReference type="RuleBase" id="RU000687"/>
    </source>
</evidence>
<feature type="region of interest" description="Disordered" evidence="21">
    <location>
        <begin position="394"/>
        <end position="427"/>
    </location>
</feature>
<dbReference type="OrthoDB" id="8890589at2759"/>
<dbReference type="InterPro" id="IPR036734">
    <property type="entry name" value="Neur_chan_lig-bd_sf"/>
</dbReference>
<dbReference type="InterPro" id="IPR006201">
    <property type="entry name" value="Neur_channel"/>
</dbReference>
<keyword evidence="4 20" id="KW-0812">Transmembrane</keyword>
<gene>
    <name evidence="24" type="ORF">OFUS_LOCUS4634</name>
</gene>
<dbReference type="PRINTS" id="PR00253">
    <property type="entry name" value="GABAARECEPTR"/>
</dbReference>
<keyword evidence="12" id="KW-0869">Chloride channel</keyword>
<evidence type="ECO:0000256" key="11">
    <source>
        <dbReference type="ARBA" id="ARBA00023170"/>
    </source>
</evidence>
<keyword evidence="8 20" id="KW-0406">Ion transport</keyword>
<evidence type="ECO:0000256" key="16">
    <source>
        <dbReference type="ARBA" id="ARBA00023286"/>
    </source>
</evidence>
<dbReference type="InterPro" id="IPR001390">
    <property type="entry name" value="GABAAa_rcpt"/>
</dbReference>
<reference evidence="24" key="1">
    <citation type="submission" date="2022-03" db="EMBL/GenBank/DDBJ databases">
        <authorList>
            <person name="Martin C."/>
        </authorList>
    </citation>
    <scope>NUCLEOTIDE SEQUENCE</scope>
</reference>
<keyword evidence="6 20" id="KW-1133">Transmembrane helix</keyword>
<sequence length="473" mass="53837">MMELWGLQTSVMYISAICCAVVAGFDCCADGEYSDKNTANVSRSLDNLLKGYDKRLRPFYKQRGKPAMIGITMFVSAISSISEIDMSYTVDFYFRQFWTDPRLAFELDVDELCISNDMIEKIWRPDTFFANAKTSSFHDITNKNAFFRIKPSGDILLSLRLTVVAACNMDLRFFPMDTQLCTLEIESFGYKTVDIMYEWLDGPINSMGMSKAMALPQFTIYGYRLVERLEVLSTGNYSRLALEMLFVRSMGYYLIQIYVPSTLIVVLSWVSFWLSREAVPARVALGITTVLTMTTLISSTNAALPKISYLKSIDVYLVTCFLMVFTSLLEYAAVSYIGKQCQRKAKMELKDMFELGMPLIGNGLAYPATREQNLNDNVRVLQWFNAERKGKDKDSYTKRRTDSTDSSSSTDKDETDQQCGGTGRKNKPSDIDKFARVFFPSMFVVFSVIYWVTYLNISHSGIDNSFTRLQPPT</sequence>
<dbReference type="Proteomes" id="UP000749559">
    <property type="component" value="Unassembled WGS sequence"/>
</dbReference>
<evidence type="ECO:0000259" key="23">
    <source>
        <dbReference type="Pfam" id="PF02932"/>
    </source>
</evidence>
<evidence type="ECO:0000256" key="8">
    <source>
        <dbReference type="ARBA" id="ARBA00023065"/>
    </source>
</evidence>
<evidence type="ECO:0000256" key="3">
    <source>
        <dbReference type="ARBA" id="ARBA00022475"/>
    </source>
</evidence>
<dbReference type="SUPFAM" id="SSF63712">
    <property type="entry name" value="Nicotinic receptor ligand binding domain-like"/>
    <property type="match status" value="1"/>
</dbReference>
<keyword evidence="11" id="KW-0675">Receptor</keyword>
<dbReference type="InterPro" id="IPR018000">
    <property type="entry name" value="Neurotransmitter_ion_chnl_CS"/>
</dbReference>
<dbReference type="PROSITE" id="PS00236">
    <property type="entry name" value="NEUROTR_ION_CHANNEL"/>
    <property type="match status" value="1"/>
</dbReference>
<keyword evidence="14" id="KW-0868">Chloride</keyword>